<dbReference type="GO" id="GO:0042026">
    <property type="term" value="P:protein refolding"/>
    <property type="evidence" value="ECO:0007669"/>
    <property type="project" value="InterPro"/>
</dbReference>
<dbReference type="InterPro" id="IPR027409">
    <property type="entry name" value="GroEL-like_apical_dom_sf"/>
</dbReference>
<dbReference type="SUPFAM" id="SSF52029">
    <property type="entry name" value="GroEL apical domain-like"/>
    <property type="match status" value="1"/>
</dbReference>
<keyword evidence="4" id="KW-1185">Reference proteome</keyword>
<evidence type="ECO:0000313" key="3">
    <source>
        <dbReference type="EMBL" id="KFD56347.1"/>
    </source>
</evidence>
<comment type="similarity">
    <text evidence="1">Belongs to the chaperonin (HSP60) family.</text>
</comment>
<dbReference type="Proteomes" id="UP000030764">
    <property type="component" value="Unassembled WGS sequence"/>
</dbReference>
<name>A0A085MGK1_9BILA</name>
<accession>A0A085MGK1</accession>
<evidence type="ECO:0000256" key="1">
    <source>
        <dbReference type="ARBA" id="ARBA00006607"/>
    </source>
</evidence>
<protein>
    <submittedName>
        <fullName evidence="3">Uncharacterized protein</fullName>
    </submittedName>
</protein>
<organism evidence="3 4">
    <name type="scientific">Trichuris suis</name>
    <name type="common">pig whipworm</name>
    <dbReference type="NCBI Taxonomy" id="68888"/>
    <lineage>
        <taxon>Eukaryota</taxon>
        <taxon>Metazoa</taxon>
        <taxon>Ecdysozoa</taxon>
        <taxon>Nematoda</taxon>
        <taxon>Enoplea</taxon>
        <taxon>Dorylaimia</taxon>
        <taxon>Trichinellida</taxon>
        <taxon>Trichuridae</taxon>
        <taxon>Trichuris</taxon>
    </lineage>
</organism>
<evidence type="ECO:0000313" key="4">
    <source>
        <dbReference type="Proteomes" id="UP000030764"/>
    </source>
</evidence>
<proteinExistence type="inferred from homology"/>
<dbReference type="Gene3D" id="3.50.7.10">
    <property type="entry name" value="GroEL"/>
    <property type="match status" value="1"/>
</dbReference>
<dbReference type="AlphaFoldDB" id="A0A085MGK1"/>
<gene>
    <name evidence="3" type="ORF">M513_02802</name>
</gene>
<dbReference type="EMBL" id="KL363194">
    <property type="protein sequence ID" value="KFD56347.1"/>
    <property type="molecule type" value="Genomic_DNA"/>
</dbReference>
<reference evidence="3 4" key="1">
    <citation type="journal article" date="2014" name="Nat. Genet.">
        <title>Genome and transcriptome of the porcine whipworm Trichuris suis.</title>
        <authorList>
            <person name="Jex A.R."/>
            <person name="Nejsum P."/>
            <person name="Schwarz E.M."/>
            <person name="Hu L."/>
            <person name="Young N.D."/>
            <person name="Hall R.S."/>
            <person name="Korhonen P.K."/>
            <person name="Liao S."/>
            <person name="Thamsborg S."/>
            <person name="Xia J."/>
            <person name="Xu P."/>
            <person name="Wang S."/>
            <person name="Scheerlinck J.P."/>
            <person name="Hofmann A."/>
            <person name="Sternberg P.W."/>
            <person name="Wang J."/>
            <person name="Gasser R.B."/>
        </authorList>
    </citation>
    <scope>NUCLEOTIDE SEQUENCE [LARGE SCALE GENOMIC DNA]</scope>
    <source>
        <strain evidence="3">DCEP-RM93M</strain>
    </source>
</reference>
<dbReference type="PANTHER" id="PTHR45633">
    <property type="entry name" value="60 KDA HEAT SHOCK PROTEIN, MITOCHONDRIAL"/>
    <property type="match status" value="1"/>
</dbReference>
<evidence type="ECO:0000256" key="2">
    <source>
        <dbReference type="ARBA" id="ARBA00023186"/>
    </source>
</evidence>
<keyword evidence="2" id="KW-0143">Chaperone</keyword>
<sequence>MAGQLVLSDKLISHNDLGADGAKCEFQNCLVLFSEKKISSVQEIVPVLEMANQNRRPLLIIAEDVDGEALTTLVLNRCLKFS</sequence>
<dbReference type="InterPro" id="IPR001844">
    <property type="entry name" value="Cpn60/GroEL"/>
</dbReference>
<dbReference type="GO" id="GO:0140662">
    <property type="term" value="F:ATP-dependent protein folding chaperone"/>
    <property type="evidence" value="ECO:0007669"/>
    <property type="project" value="InterPro"/>
</dbReference>